<keyword evidence="3" id="KW-1185">Reference proteome</keyword>
<keyword evidence="1" id="KW-0812">Transmembrane</keyword>
<evidence type="ECO:0000256" key="1">
    <source>
        <dbReference type="SAM" id="Phobius"/>
    </source>
</evidence>
<accession>A0A366MT39</accession>
<name>A0A366MT39_9BACT</name>
<gene>
    <name evidence="2" type="ORF">CRU91_08555</name>
</gene>
<feature type="transmembrane region" description="Helical" evidence="1">
    <location>
        <begin position="85"/>
        <end position="104"/>
    </location>
</feature>
<keyword evidence="1" id="KW-0472">Membrane</keyword>
<comment type="caution">
    <text evidence="2">The sequence shown here is derived from an EMBL/GenBank/DDBJ whole genome shotgun (WGS) entry which is preliminary data.</text>
</comment>
<dbReference type="AlphaFoldDB" id="A0A366MT39"/>
<dbReference type="EMBL" id="PDKB01000014">
    <property type="protein sequence ID" value="RBQ28552.1"/>
    <property type="molecule type" value="Genomic_DNA"/>
</dbReference>
<dbReference type="OrthoDB" id="5343740at2"/>
<proteinExistence type="predicted"/>
<sequence length="165" mass="19231">MLQEKNMISKVLNFVYNTSKQPILLKDLLVASRQFNNGMEVDAGRLGFRLKLARAYFVYIVLILAILIPISLLTHKTLAIIDPHISIVGGMVVTALIFIGFNFFRDKIKEMMTQEVIKKAWRVHFPFFAYEEYSKKVNQIFEEAMREEIPKRDLQKYILDKVSTL</sequence>
<dbReference type="Proteomes" id="UP000252669">
    <property type="component" value="Unassembled WGS sequence"/>
</dbReference>
<dbReference type="RefSeq" id="WP_113894808.1">
    <property type="nucleotide sequence ID" value="NZ_CP182882.1"/>
</dbReference>
<organism evidence="2 3">
    <name type="scientific">Aliarcobacter vitoriensis</name>
    <dbReference type="NCBI Taxonomy" id="2011099"/>
    <lineage>
        <taxon>Bacteria</taxon>
        <taxon>Pseudomonadati</taxon>
        <taxon>Campylobacterota</taxon>
        <taxon>Epsilonproteobacteria</taxon>
        <taxon>Campylobacterales</taxon>
        <taxon>Arcobacteraceae</taxon>
        <taxon>Aliarcobacter</taxon>
    </lineage>
</organism>
<evidence type="ECO:0000313" key="2">
    <source>
        <dbReference type="EMBL" id="RBQ28552.1"/>
    </source>
</evidence>
<keyword evidence="1" id="KW-1133">Transmembrane helix</keyword>
<evidence type="ECO:0000313" key="3">
    <source>
        <dbReference type="Proteomes" id="UP000252669"/>
    </source>
</evidence>
<protein>
    <submittedName>
        <fullName evidence="2">Uncharacterized protein</fullName>
    </submittedName>
</protein>
<reference evidence="2 3" key="1">
    <citation type="submission" date="2017-10" db="EMBL/GenBank/DDBJ databases">
        <title>Genomics of the genus Arcobacter.</title>
        <authorList>
            <person name="Perez-Cataluna A."/>
            <person name="Figueras M.J."/>
        </authorList>
    </citation>
    <scope>NUCLEOTIDE SEQUENCE [LARGE SCALE GENOMIC DNA]</scope>
    <source>
        <strain evidence="2 3">CECT 9230</strain>
    </source>
</reference>
<feature type="transmembrane region" description="Helical" evidence="1">
    <location>
        <begin position="55"/>
        <end position="73"/>
    </location>
</feature>